<comment type="caution">
    <text evidence="2">The sequence shown here is derived from an EMBL/GenBank/DDBJ whole genome shotgun (WGS) entry which is preliminary data.</text>
</comment>
<evidence type="ECO:0000313" key="3">
    <source>
        <dbReference type="Proteomes" id="UP001152302"/>
    </source>
</evidence>
<name>A0A9X4R5G2_9STAP</name>
<feature type="region of interest" description="Disordered" evidence="1">
    <location>
        <begin position="269"/>
        <end position="316"/>
    </location>
</feature>
<dbReference type="AlphaFoldDB" id="A0A9X4R5G2"/>
<dbReference type="Proteomes" id="UP001152302">
    <property type="component" value="Unassembled WGS sequence"/>
</dbReference>
<organism evidence="2 3">
    <name type="scientific">Staphylococcus equorum</name>
    <dbReference type="NCBI Taxonomy" id="246432"/>
    <lineage>
        <taxon>Bacteria</taxon>
        <taxon>Bacillati</taxon>
        <taxon>Bacillota</taxon>
        <taxon>Bacilli</taxon>
        <taxon>Bacillales</taxon>
        <taxon>Staphylococcaceae</taxon>
        <taxon>Staphylococcus</taxon>
    </lineage>
</organism>
<sequence length="316" mass="35353">MQNNETLRELKNEVEIIGTLKSKELEMRTSKRTGKEFVTGKLVVLVETKGKLHEIPVSIFAMKSSKLFKGIQTVSEEYKSIEDVGKDNATRLKVTGNLTLNEYQNKDGKLIQFNEVQGVFYNRIEDQTIEDKAIADIEVVIDGFEDIMDSDQLPTGTKKVKGFTVGWNNSIIELVKAEIGEELAEPMENLYSPGSTGRLTFQVNNFVEVEQQIVEQPSHGFGSTQTVEQVSKNYTNNIEIIGGDVPFLGTKEYTQEEIEKAKQVRQLKLQELSQPSPSTPPANTGFGQQPQTQQQLQTNEVATSPPTVSNDEMPDF</sequence>
<reference evidence="2" key="1">
    <citation type="submission" date="2022-05" db="EMBL/GenBank/DDBJ databases">
        <title>Comparative genomics of Staphylococcus equorum isolates.</title>
        <authorList>
            <person name="Luelf R.H."/>
        </authorList>
    </citation>
    <scope>NUCLEOTIDE SEQUENCE</scope>
    <source>
        <strain evidence="2">TMW 2.2343</strain>
    </source>
</reference>
<accession>A0A9X4R5G2</accession>
<feature type="compositionally biased region" description="Polar residues" evidence="1">
    <location>
        <begin position="299"/>
        <end position="310"/>
    </location>
</feature>
<proteinExistence type="predicted"/>
<evidence type="ECO:0000256" key="1">
    <source>
        <dbReference type="SAM" id="MobiDB-lite"/>
    </source>
</evidence>
<dbReference type="EMBL" id="JAMBPX010000011">
    <property type="protein sequence ID" value="MDG0860398.1"/>
    <property type="molecule type" value="Genomic_DNA"/>
</dbReference>
<evidence type="ECO:0000313" key="2">
    <source>
        <dbReference type="EMBL" id="MDG0860398.1"/>
    </source>
</evidence>
<dbReference type="RefSeq" id="WP_277595918.1">
    <property type="nucleotide sequence ID" value="NZ_JAMBPX010000011.1"/>
</dbReference>
<gene>
    <name evidence="2" type="ORF">M4L21_13775</name>
</gene>
<feature type="compositionally biased region" description="Polar residues" evidence="1">
    <location>
        <begin position="271"/>
        <end position="287"/>
    </location>
</feature>
<feature type="compositionally biased region" description="Low complexity" evidence="1">
    <location>
        <begin position="288"/>
        <end position="298"/>
    </location>
</feature>
<protein>
    <submittedName>
        <fullName evidence="2">Uncharacterized protein</fullName>
    </submittedName>
</protein>